<proteinExistence type="predicted"/>
<evidence type="ECO:0000256" key="3">
    <source>
        <dbReference type="ARBA" id="ARBA00023163"/>
    </source>
</evidence>
<dbReference type="InterPro" id="IPR020449">
    <property type="entry name" value="Tscrpt_reg_AraC-type_HTH"/>
</dbReference>
<dbReference type="EMBL" id="JZEX01000125">
    <property type="protein sequence ID" value="KKB10967.1"/>
    <property type="molecule type" value="Genomic_DNA"/>
</dbReference>
<evidence type="ECO:0000313" key="5">
    <source>
        <dbReference type="EMBL" id="KKB10967.1"/>
    </source>
</evidence>
<protein>
    <recommendedName>
        <fullName evidence="4">HTH araC/xylS-type domain-containing protein</fullName>
    </recommendedName>
</protein>
<dbReference type="GO" id="GO:0003700">
    <property type="term" value="F:DNA-binding transcription factor activity"/>
    <property type="evidence" value="ECO:0007669"/>
    <property type="project" value="InterPro"/>
</dbReference>
<comment type="caution">
    <text evidence="5">The sequence shown here is derived from an EMBL/GenBank/DDBJ whole genome shotgun (WGS) entry which is preliminary data.</text>
</comment>
<dbReference type="Pfam" id="PF12833">
    <property type="entry name" value="HTH_18"/>
    <property type="match status" value="1"/>
</dbReference>
<dbReference type="PRINTS" id="PR00032">
    <property type="entry name" value="HTHARAC"/>
</dbReference>
<keyword evidence="1" id="KW-0805">Transcription regulation</keyword>
<evidence type="ECO:0000256" key="1">
    <source>
        <dbReference type="ARBA" id="ARBA00023015"/>
    </source>
</evidence>
<accession>A0A0F5FS09</accession>
<keyword evidence="3" id="KW-0804">Transcription</keyword>
<dbReference type="GO" id="GO:0043565">
    <property type="term" value="F:sequence-specific DNA binding"/>
    <property type="evidence" value="ECO:0007669"/>
    <property type="project" value="InterPro"/>
</dbReference>
<dbReference type="PROSITE" id="PS01124">
    <property type="entry name" value="HTH_ARAC_FAMILY_2"/>
    <property type="match status" value="1"/>
</dbReference>
<organism evidence="5 6">
    <name type="scientific">Devosia geojensis</name>
    <dbReference type="NCBI Taxonomy" id="443610"/>
    <lineage>
        <taxon>Bacteria</taxon>
        <taxon>Pseudomonadati</taxon>
        <taxon>Pseudomonadota</taxon>
        <taxon>Alphaproteobacteria</taxon>
        <taxon>Hyphomicrobiales</taxon>
        <taxon>Devosiaceae</taxon>
        <taxon>Devosia</taxon>
    </lineage>
</organism>
<evidence type="ECO:0000313" key="6">
    <source>
        <dbReference type="Proteomes" id="UP000033632"/>
    </source>
</evidence>
<dbReference type="InterPro" id="IPR050204">
    <property type="entry name" value="AraC_XylS_family_regulators"/>
</dbReference>
<dbReference type="PANTHER" id="PTHR46796">
    <property type="entry name" value="HTH-TYPE TRANSCRIPTIONAL ACTIVATOR RHAS-RELATED"/>
    <property type="match status" value="1"/>
</dbReference>
<name>A0A0F5FS09_9HYPH</name>
<gene>
    <name evidence="5" type="ORF">VE25_15150</name>
</gene>
<reference evidence="5 6" key="1">
    <citation type="submission" date="2015-03" db="EMBL/GenBank/DDBJ databases">
        <authorList>
            <person name="Hassan Y.I."/>
            <person name="Lepp D."/>
            <person name="Li X.-Z."/>
            <person name="Zhou T."/>
        </authorList>
    </citation>
    <scope>NUCLEOTIDE SEQUENCE [LARGE SCALE GENOMIC DNA]</scope>
    <source>
        <strain evidence="5 6">BD-c194</strain>
    </source>
</reference>
<dbReference type="AlphaFoldDB" id="A0A0F5FS09"/>
<evidence type="ECO:0000256" key="2">
    <source>
        <dbReference type="ARBA" id="ARBA00023125"/>
    </source>
</evidence>
<dbReference type="RefSeq" id="WP_046109487.1">
    <property type="nucleotide sequence ID" value="NZ_JZEX01000125.1"/>
</dbReference>
<dbReference type="Gene3D" id="1.10.10.60">
    <property type="entry name" value="Homeodomain-like"/>
    <property type="match status" value="1"/>
</dbReference>
<dbReference type="SMART" id="SM00342">
    <property type="entry name" value="HTH_ARAC"/>
    <property type="match status" value="1"/>
</dbReference>
<keyword evidence="2" id="KW-0238">DNA-binding</keyword>
<dbReference type="OrthoDB" id="8004517at2"/>
<dbReference type="InterPro" id="IPR035418">
    <property type="entry name" value="AraC-bd_2"/>
</dbReference>
<dbReference type="InterPro" id="IPR018060">
    <property type="entry name" value="HTH_AraC"/>
</dbReference>
<dbReference type="Pfam" id="PF14525">
    <property type="entry name" value="AraC_binding_2"/>
    <property type="match status" value="1"/>
</dbReference>
<dbReference type="PANTHER" id="PTHR46796:SF6">
    <property type="entry name" value="ARAC SUBFAMILY"/>
    <property type="match status" value="1"/>
</dbReference>
<dbReference type="SUPFAM" id="SSF46689">
    <property type="entry name" value="Homeodomain-like"/>
    <property type="match status" value="1"/>
</dbReference>
<dbReference type="PATRIC" id="fig|443610.3.peg.1299"/>
<feature type="domain" description="HTH araC/xylS-type" evidence="4">
    <location>
        <begin position="221"/>
        <end position="321"/>
    </location>
</feature>
<dbReference type="Proteomes" id="UP000033632">
    <property type="component" value="Unassembled WGS sequence"/>
</dbReference>
<dbReference type="STRING" id="443610.VE25_15150"/>
<keyword evidence="6" id="KW-1185">Reference proteome</keyword>
<sequence length="346" mass="38370">MLASPPEARPQVPRSVLDTQGLPFRQAHALWQETIGTLYDVRLIGGAGESLAYHAEAFHFGEVVLTSYRCGAQSFDRSRARIGRDGLDHITLQLCISGRHGPRDGGPEDEAGPGDMLIADLAQRQATATTDNESLNLTVPRRLLAPLLKAPDEHNLRRISGASPLTVLFRNHLQGLYQAAPTMRREDAAAIVGPTLELAAAAVNAAVAEENAAAVRLALIGDVRRHVDTRIADPDLTAESVAAAFGMSTRKLYYLFEPHGGFTHYVQAERLHRCRAELIDPEHRHESVADIAERYGFTHRKSFIRAFRRSFEMTPREMRALAAEGRSLTRQTAGEGHMWHWIRELR</sequence>
<evidence type="ECO:0000259" key="4">
    <source>
        <dbReference type="PROSITE" id="PS01124"/>
    </source>
</evidence>
<dbReference type="InterPro" id="IPR009057">
    <property type="entry name" value="Homeodomain-like_sf"/>
</dbReference>